<dbReference type="OrthoDB" id="10257977at2759"/>
<feature type="region of interest" description="Disordered" evidence="1">
    <location>
        <begin position="439"/>
        <end position="464"/>
    </location>
</feature>
<accession>C6LX87</accession>
<sequence length="877" mass="95642">MYSQGLDISIDVAYQEAIKQIISSGALDISTEAYTSALALSAGRTPVVSPPRRSDITTDVYLSAPPQDSYDVCSTPESKTSPLQTQSRNSSQGSSKRSHLITPATTSRRHHQRNSDIIARFQRDSAHISGIDHSLLSYSALGTPNRQSTNSKNCNQISRDRVREQKSRRKISGSHKSISSERQSARELLAKLGLTPDNVSSSEYDELLSLLLALRSRNFCDLNRILSLFPYNAALNSMCASLKSADVREKLVDILRPTVSHNSPPISCPDPLQNKIVKSSRKRSRKRSKPGVGVQAAQLTSDIIEPSVSSSSSHNKTAVSTPGLDFYLNMATSALNEHSSINSLSTQTTQTEHSTYLDQSESGGDGLSHQSLQTSTTLTFNAAQDELANLREMNAKLMQSHDFVVHELDHVTMQLNKEMEKTAKLQALILEKAAGSQGHTTVSPWDGSLSHARSSSAPAREPTQECTNFIDRAVSCYLTERQYGLTTTFTDKSVQVLTSATHSIGTSPHASFACVVPPPLHRSMCGSEHLHRRSTAEFIPAVSSDKGTEAKQRSNSVVNLSLVSASQNAALQLSAANLDLSALDLSPRSPNATNVELTGSFNSVDSMLDLIAGYIGTNSTELKNQITLSYSLAQLFRIGWYDTPCTQLASIALLDIDLFETGDLVHEVPDAVEEFISESYATSFGSFFVRPYDHSLLTLLLLCVYPAMMFQFAGAAASFLAPILHDVDKSTLDDYSNGCILFSSLLGLTEAVGSYLEKRNLESLVSSVQTLLQTIKDFTGEIETSCLLPVVLTLVRIVVSKTDQRALVSSLSESIIVTNDKIYEIFIAILSQVLKKITTKIMSNDDEESTITPEQQIALRMIWLAVQTLAPLKQVAV</sequence>
<name>C6LX87_GIAIB</name>
<gene>
    <name evidence="2" type="ORF">GL50581_3403</name>
</gene>
<reference evidence="2 3" key="1">
    <citation type="journal article" date="2009" name="PLoS Pathog.">
        <title>Draft genome sequencing of giardia intestinalis assemblage B isolate GS: is human giardiasis caused by two different species?</title>
        <authorList>
            <person name="Franzen O."/>
            <person name="Jerlstrom-Hultqvist J."/>
            <person name="Castro E."/>
            <person name="Sherwood E."/>
            <person name="Ankarklev J."/>
            <person name="Reiner D.S."/>
            <person name="Palm D."/>
            <person name="Andersson J.O."/>
            <person name="Andersson B."/>
            <person name="Svard S.G."/>
        </authorList>
    </citation>
    <scope>NUCLEOTIDE SEQUENCE [LARGE SCALE GENOMIC DNA]</scope>
    <source>
        <strain evidence="3">ATCC 50581 / GS clone H7</strain>
    </source>
</reference>
<feature type="region of interest" description="Disordered" evidence="1">
    <location>
        <begin position="42"/>
        <end position="114"/>
    </location>
</feature>
<dbReference type="AlphaFoldDB" id="C6LX87"/>
<dbReference type="EMBL" id="ACGJ01002887">
    <property type="protein sequence ID" value="EES99347.1"/>
    <property type="molecule type" value="Genomic_DNA"/>
</dbReference>
<feature type="region of interest" description="Disordered" evidence="1">
    <location>
        <begin position="260"/>
        <end position="296"/>
    </location>
</feature>
<organism evidence="2 3">
    <name type="scientific">Giardia intestinalis (strain ATCC 50581 / GS clone H7)</name>
    <name type="common">Giardia lamblia</name>
    <dbReference type="NCBI Taxonomy" id="598745"/>
    <lineage>
        <taxon>Eukaryota</taxon>
        <taxon>Metamonada</taxon>
        <taxon>Diplomonadida</taxon>
        <taxon>Hexamitidae</taxon>
        <taxon>Giardiinae</taxon>
        <taxon>Giardia</taxon>
    </lineage>
</organism>
<feature type="compositionally biased region" description="Polar residues" evidence="1">
    <location>
        <begin position="75"/>
        <end position="85"/>
    </location>
</feature>
<feature type="compositionally biased region" description="Low complexity" evidence="1">
    <location>
        <begin position="86"/>
        <end position="95"/>
    </location>
</feature>
<evidence type="ECO:0000313" key="2">
    <source>
        <dbReference type="EMBL" id="EES99347.1"/>
    </source>
</evidence>
<feature type="compositionally biased region" description="Polar residues" evidence="1">
    <location>
        <begin position="345"/>
        <end position="362"/>
    </location>
</feature>
<evidence type="ECO:0000313" key="3">
    <source>
        <dbReference type="Proteomes" id="UP000002488"/>
    </source>
</evidence>
<proteinExistence type="predicted"/>
<feature type="compositionally biased region" description="Polar residues" evidence="1">
    <location>
        <begin position="142"/>
        <end position="157"/>
    </location>
</feature>
<dbReference type="OMA" id="MQSHDFV"/>
<feature type="compositionally biased region" description="Basic residues" evidence="1">
    <location>
        <begin position="278"/>
        <end position="289"/>
    </location>
</feature>
<dbReference type="Proteomes" id="UP000002488">
    <property type="component" value="Unassembled WGS sequence"/>
</dbReference>
<feature type="region of interest" description="Disordered" evidence="1">
    <location>
        <begin position="142"/>
        <end position="182"/>
    </location>
</feature>
<comment type="caution">
    <text evidence="2">The sequence shown here is derived from an EMBL/GenBank/DDBJ whole genome shotgun (WGS) entry which is preliminary data.</text>
</comment>
<dbReference type="VEuPathDB" id="GiardiaDB:GL50581_3403"/>
<protein>
    <submittedName>
        <fullName evidence="2">Uncharacterized protein</fullName>
    </submittedName>
</protein>
<feature type="region of interest" description="Disordered" evidence="1">
    <location>
        <begin position="345"/>
        <end position="371"/>
    </location>
</feature>
<evidence type="ECO:0000256" key="1">
    <source>
        <dbReference type="SAM" id="MobiDB-lite"/>
    </source>
</evidence>